<reference evidence="1 2" key="1">
    <citation type="journal article" date="2023" name="Insect Mol. Biol.">
        <title>Genome sequencing provides insights into the evolution of gene families encoding plant cell wall-degrading enzymes in longhorned beetles.</title>
        <authorList>
            <person name="Shin N.R."/>
            <person name="Okamura Y."/>
            <person name="Kirsch R."/>
            <person name="Pauchet Y."/>
        </authorList>
    </citation>
    <scope>NUCLEOTIDE SEQUENCE [LARGE SCALE GENOMIC DNA]</scope>
    <source>
        <strain evidence="1">EAD_L_NR</strain>
    </source>
</reference>
<sequence length="159" mass="18213">MSLCVGVKKKNLKTIYKKRCCLHTSVNCQRATVHLASGPSINDKGCWSMKNNIDISWTGHWNRRGLSKTRTNKFANEKAKMKATAGLELTLSVYYAQKYRFIPKFTIPEQYTGHCFRRSSTSILADSGADLLTIKRHGVMENIDNYVLEREKNCLIHIR</sequence>
<name>A0AAV8V534_9CUCU</name>
<dbReference type="Proteomes" id="UP001159042">
    <property type="component" value="Unassembled WGS sequence"/>
</dbReference>
<keyword evidence="2" id="KW-1185">Reference proteome</keyword>
<organism evidence="1 2">
    <name type="scientific">Exocentrus adspersus</name>
    <dbReference type="NCBI Taxonomy" id="1586481"/>
    <lineage>
        <taxon>Eukaryota</taxon>
        <taxon>Metazoa</taxon>
        <taxon>Ecdysozoa</taxon>
        <taxon>Arthropoda</taxon>
        <taxon>Hexapoda</taxon>
        <taxon>Insecta</taxon>
        <taxon>Pterygota</taxon>
        <taxon>Neoptera</taxon>
        <taxon>Endopterygota</taxon>
        <taxon>Coleoptera</taxon>
        <taxon>Polyphaga</taxon>
        <taxon>Cucujiformia</taxon>
        <taxon>Chrysomeloidea</taxon>
        <taxon>Cerambycidae</taxon>
        <taxon>Lamiinae</taxon>
        <taxon>Acanthocinini</taxon>
        <taxon>Exocentrus</taxon>
    </lineage>
</organism>
<dbReference type="EMBL" id="JANEYG010000689">
    <property type="protein sequence ID" value="KAJ8909287.1"/>
    <property type="molecule type" value="Genomic_DNA"/>
</dbReference>
<comment type="caution">
    <text evidence="1">The sequence shown here is derived from an EMBL/GenBank/DDBJ whole genome shotgun (WGS) entry which is preliminary data.</text>
</comment>
<protein>
    <submittedName>
        <fullName evidence="1">Uncharacterized protein</fullName>
    </submittedName>
</protein>
<accession>A0AAV8V534</accession>
<evidence type="ECO:0000313" key="2">
    <source>
        <dbReference type="Proteomes" id="UP001159042"/>
    </source>
</evidence>
<dbReference type="AlphaFoldDB" id="A0AAV8V534"/>
<evidence type="ECO:0000313" key="1">
    <source>
        <dbReference type="EMBL" id="KAJ8909287.1"/>
    </source>
</evidence>
<proteinExistence type="predicted"/>
<gene>
    <name evidence="1" type="ORF">NQ315_011363</name>
</gene>